<gene>
    <name evidence="1" type="ORF">LR48_Vigan01g096300</name>
</gene>
<dbReference type="AlphaFoldDB" id="A0A0L9TLD9"/>
<dbReference type="STRING" id="3914.A0A0L9TLD9"/>
<evidence type="ECO:0000313" key="2">
    <source>
        <dbReference type="Proteomes" id="UP000053144"/>
    </source>
</evidence>
<organism evidence="1 2">
    <name type="scientific">Phaseolus angularis</name>
    <name type="common">Azuki bean</name>
    <name type="synonym">Vigna angularis</name>
    <dbReference type="NCBI Taxonomy" id="3914"/>
    <lineage>
        <taxon>Eukaryota</taxon>
        <taxon>Viridiplantae</taxon>
        <taxon>Streptophyta</taxon>
        <taxon>Embryophyta</taxon>
        <taxon>Tracheophyta</taxon>
        <taxon>Spermatophyta</taxon>
        <taxon>Magnoliopsida</taxon>
        <taxon>eudicotyledons</taxon>
        <taxon>Gunneridae</taxon>
        <taxon>Pentapetalae</taxon>
        <taxon>rosids</taxon>
        <taxon>fabids</taxon>
        <taxon>Fabales</taxon>
        <taxon>Fabaceae</taxon>
        <taxon>Papilionoideae</taxon>
        <taxon>50 kb inversion clade</taxon>
        <taxon>NPAAA clade</taxon>
        <taxon>indigoferoid/millettioid clade</taxon>
        <taxon>Phaseoleae</taxon>
        <taxon>Vigna</taxon>
    </lineage>
</organism>
<proteinExistence type="predicted"/>
<evidence type="ECO:0000313" key="1">
    <source>
        <dbReference type="EMBL" id="KOM31408.1"/>
    </source>
</evidence>
<dbReference type="Proteomes" id="UP000053144">
    <property type="component" value="Chromosome 1"/>
</dbReference>
<dbReference type="Gramene" id="KOM31408">
    <property type="protein sequence ID" value="KOM31408"/>
    <property type="gene ID" value="LR48_Vigan01g096300"/>
</dbReference>
<sequence>MVSNQTTFTMEIETVASEAKVLPPKPKFEALKPHEMSDGQIQFRKRLIWWWLSTALSSVRQHEVVVLEEGERGAFPIHRNVAVGHPHHCASPPARTPKQYEFSPTLLNPAVNIPFGDETIISSSDLSTERGSAAEEWKDKTHTTRMLMIQQLMLVVDRVENALPSKIIRSITCYYSWKRIFVNIFMLTAIHN</sequence>
<reference evidence="2" key="1">
    <citation type="journal article" date="2015" name="Proc. Natl. Acad. Sci. U.S.A.">
        <title>Genome sequencing of adzuki bean (Vigna angularis) provides insight into high starch and low fat accumulation and domestication.</title>
        <authorList>
            <person name="Yang K."/>
            <person name="Tian Z."/>
            <person name="Chen C."/>
            <person name="Luo L."/>
            <person name="Zhao B."/>
            <person name="Wang Z."/>
            <person name="Yu L."/>
            <person name="Li Y."/>
            <person name="Sun Y."/>
            <person name="Li W."/>
            <person name="Chen Y."/>
            <person name="Li Y."/>
            <person name="Zhang Y."/>
            <person name="Ai D."/>
            <person name="Zhao J."/>
            <person name="Shang C."/>
            <person name="Ma Y."/>
            <person name="Wu B."/>
            <person name="Wang M."/>
            <person name="Gao L."/>
            <person name="Sun D."/>
            <person name="Zhang P."/>
            <person name="Guo F."/>
            <person name="Wang W."/>
            <person name="Li Y."/>
            <person name="Wang J."/>
            <person name="Varshney R.K."/>
            <person name="Wang J."/>
            <person name="Ling H.Q."/>
            <person name="Wan P."/>
        </authorList>
    </citation>
    <scope>NUCLEOTIDE SEQUENCE</scope>
    <source>
        <strain evidence="2">cv. Jingnong 6</strain>
    </source>
</reference>
<accession>A0A0L9TLD9</accession>
<dbReference type="EMBL" id="CM003371">
    <property type="protein sequence ID" value="KOM31408.1"/>
    <property type="molecule type" value="Genomic_DNA"/>
</dbReference>
<name>A0A0L9TLD9_PHAAN</name>
<protein>
    <submittedName>
        <fullName evidence="1">Uncharacterized protein</fullName>
    </submittedName>
</protein>